<evidence type="ECO:0000256" key="4">
    <source>
        <dbReference type="ARBA" id="ARBA00022840"/>
    </source>
</evidence>
<feature type="region of interest" description="Disordered" evidence="7">
    <location>
        <begin position="396"/>
        <end position="521"/>
    </location>
</feature>
<evidence type="ECO:0000256" key="2">
    <source>
        <dbReference type="ARBA" id="ARBA00022801"/>
    </source>
</evidence>
<dbReference type="Pfam" id="PF00270">
    <property type="entry name" value="DEAD"/>
    <property type="match status" value="1"/>
</dbReference>
<evidence type="ECO:0000259" key="10">
    <source>
        <dbReference type="PROSITE" id="PS51195"/>
    </source>
</evidence>
<keyword evidence="1" id="KW-0547">Nucleotide-binding</keyword>
<gene>
    <name evidence="11" type="ORF">GCM10007173_00010</name>
</gene>
<dbReference type="SMART" id="SM00490">
    <property type="entry name" value="HELICc"/>
    <property type="match status" value="1"/>
</dbReference>
<dbReference type="GeneID" id="303302420"/>
<dbReference type="InterPro" id="IPR001650">
    <property type="entry name" value="Helicase_C-like"/>
</dbReference>
<keyword evidence="2" id="KW-0378">Hydrolase</keyword>
<evidence type="ECO:0000259" key="8">
    <source>
        <dbReference type="PROSITE" id="PS51192"/>
    </source>
</evidence>
<evidence type="ECO:0000313" key="11">
    <source>
        <dbReference type="EMBL" id="GGJ45617.1"/>
    </source>
</evidence>
<sequence length="521" mass="54411">MTATFSALGVPENIVNVLADLGIESAFPIQEATLPSTLAGGDVLGRGQTGSGKTLAFSIPMVARLAQRPQRRKARFPRALIMAPTRELATQIAKAVDPLAAASGLRTTVIYGGVAQSRQEKAMNEGVDIVIACPGRLDDLIKQKVVDLSQLEISILDEADHMADMGFLPVVRRIMDRMPTGIQHMLFSATLDNGVDKVVKRYLSNPTIHSVDAPEAAVNTMEHHVFVIPADDKKELIRILAQGTGRRIMFMRTKHHAKKMAIALSKAGVPSVDLHGNLSQNARDRNLAAFSSGEAKVLVATDVAARGVHVDGVELVVHVDPPAEHKAYTHRSGRTARAGSSGTVVTICTPDQQGDVSTLLRQAGLKVPFEKVNLNSAVVADVVGEVAAPVAYVAPAQPKASPRKRTSAGAGNGSSRGGNGGNGARGGRPGRGARSEDEGQQSSNRRPARGGSANAERPARGGHSANAERPSRGGHNANAERPSGGNRAPRQGGRGDSAGAPAGGGRSRGPRRASSPATGGR</sequence>
<comment type="caution">
    <text evidence="11">The sequence shown here is derived from an EMBL/GenBank/DDBJ whole genome shotgun (WGS) entry which is preliminary data.</text>
</comment>
<evidence type="ECO:0000256" key="1">
    <source>
        <dbReference type="ARBA" id="ARBA00022741"/>
    </source>
</evidence>
<dbReference type="PROSITE" id="PS51192">
    <property type="entry name" value="HELICASE_ATP_BIND_1"/>
    <property type="match status" value="1"/>
</dbReference>
<dbReference type="GO" id="GO:0004386">
    <property type="term" value="F:helicase activity"/>
    <property type="evidence" value="ECO:0007669"/>
    <property type="project" value="UniProtKB-KW"/>
</dbReference>
<feature type="short sequence motif" description="Q motif" evidence="6">
    <location>
        <begin position="3"/>
        <end position="31"/>
    </location>
</feature>
<evidence type="ECO:0000256" key="5">
    <source>
        <dbReference type="ARBA" id="ARBA00038437"/>
    </source>
</evidence>
<dbReference type="PROSITE" id="PS51194">
    <property type="entry name" value="HELICASE_CTER"/>
    <property type="match status" value="1"/>
</dbReference>
<name>A0ABQ2D453_9MICC</name>
<evidence type="ECO:0000259" key="9">
    <source>
        <dbReference type="PROSITE" id="PS51194"/>
    </source>
</evidence>
<evidence type="ECO:0000256" key="6">
    <source>
        <dbReference type="PROSITE-ProRule" id="PRU00552"/>
    </source>
</evidence>
<proteinExistence type="inferred from homology"/>
<dbReference type="InterPro" id="IPR014014">
    <property type="entry name" value="RNA_helicase_DEAD_Q_motif"/>
</dbReference>
<dbReference type="PROSITE" id="PS51195">
    <property type="entry name" value="Q_MOTIF"/>
    <property type="match status" value="1"/>
</dbReference>
<comment type="similarity">
    <text evidence="5">Belongs to the DEAD box helicase family.</text>
</comment>
<dbReference type="Proteomes" id="UP000606115">
    <property type="component" value="Unassembled WGS sequence"/>
</dbReference>
<dbReference type="PANTHER" id="PTHR47959:SF13">
    <property type="entry name" value="ATP-DEPENDENT RNA HELICASE RHLE"/>
    <property type="match status" value="1"/>
</dbReference>
<dbReference type="PANTHER" id="PTHR47959">
    <property type="entry name" value="ATP-DEPENDENT RNA HELICASE RHLE-RELATED"/>
    <property type="match status" value="1"/>
</dbReference>
<protein>
    <submittedName>
        <fullName evidence="11">ATP-dependent RNA helicase</fullName>
    </submittedName>
</protein>
<dbReference type="InterPro" id="IPR014001">
    <property type="entry name" value="Helicase_ATP-bd"/>
</dbReference>
<dbReference type="InterPro" id="IPR011545">
    <property type="entry name" value="DEAD/DEAH_box_helicase_dom"/>
</dbReference>
<keyword evidence="12" id="KW-1185">Reference proteome</keyword>
<evidence type="ECO:0000313" key="12">
    <source>
        <dbReference type="Proteomes" id="UP000606115"/>
    </source>
</evidence>
<evidence type="ECO:0000256" key="7">
    <source>
        <dbReference type="SAM" id="MobiDB-lite"/>
    </source>
</evidence>
<feature type="domain" description="Helicase C-terminal" evidence="9">
    <location>
        <begin position="232"/>
        <end position="380"/>
    </location>
</feature>
<dbReference type="SMART" id="SM00487">
    <property type="entry name" value="DEXDc"/>
    <property type="match status" value="1"/>
</dbReference>
<reference evidence="12" key="1">
    <citation type="journal article" date="2019" name="Int. J. Syst. Evol. Microbiol.">
        <title>The Global Catalogue of Microorganisms (GCM) 10K type strain sequencing project: providing services to taxonomists for standard genome sequencing and annotation.</title>
        <authorList>
            <consortium name="The Broad Institute Genomics Platform"/>
            <consortium name="The Broad Institute Genome Sequencing Center for Infectious Disease"/>
            <person name="Wu L."/>
            <person name="Ma J."/>
        </authorList>
    </citation>
    <scope>NUCLEOTIDE SEQUENCE [LARGE SCALE GENOMIC DNA]</scope>
    <source>
        <strain evidence="12">CGMCC 1.3685</strain>
    </source>
</reference>
<evidence type="ECO:0000256" key="3">
    <source>
        <dbReference type="ARBA" id="ARBA00022806"/>
    </source>
</evidence>
<feature type="domain" description="DEAD-box RNA helicase Q" evidence="10">
    <location>
        <begin position="3"/>
        <end position="31"/>
    </location>
</feature>
<organism evidence="11 12">
    <name type="scientific">Glutamicibacter ardleyensis</name>
    <dbReference type="NCBI Taxonomy" id="225894"/>
    <lineage>
        <taxon>Bacteria</taxon>
        <taxon>Bacillati</taxon>
        <taxon>Actinomycetota</taxon>
        <taxon>Actinomycetes</taxon>
        <taxon>Micrococcales</taxon>
        <taxon>Micrococcaceae</taxon>
        <taxon>Glutamicibacter</taxon>
    </lineage>
</organism>
<feature type="compositionally biased region" description="Gly residues" evidence="7">
    <location>
        <begin position="410"/>
        <end position="430"/>
    </location>
</feature>
<dbReference type="InterPro" id="IPR027417">
    <property type="entry name" value="P-loop_NTPase"/>
</dbReference>
<feature type="compositionally biased region" description="Gly residues" evidence="7">
    <location>
        <begin position="492"/>
        <end position="507"/>
    </location>
</feature>
<dbReference type="SUPFAM" id="SSF52540">
    <property type="entry name" value="P-loop containing nucleoside triphosphate hydrolases"/>
    <property type="match status" value="2"/>
</dbReference>
<keyword evidence="3 11" id="KW-0347">Helicase</keyword>
<dbReference type="CDD" id="cd18787">
    <property type="entry name" value="SF2_C_DEAD"/>
    <property type="match status" value="1"/>
</dbReference>
<dbReference type="CDD" id="cd00268">
    <property type="entry name" value="DEADc"/>
    <property type="match status" value="1"/>
</dbReference>
<dbReference type="EMBL" id="BMKX01000001">
    <property type="protein sequence ID" value="GGJ45617.1"/>
    <property type="molecule type" value="Genomic_DNA"/>
</dbReference>
<dbReference type="Pfam" id="PF00271">
    <property type="entry name" value="Helicase_C"/>
    <property type="match status" value="1"/>
</dbReference>
<accession>A0ABQ2D453</accession>
<dbReference type="InterPro" id="IPR050079">
    <property type="entry name" value="DEAD_box_RNA_helicase"/>
</dbReference>
<dbReference type="InterPro" id="IPR044742">
    <property type="entry name" value="DEAD/DEAH_RhlB"/>
</dbReference>
<dbReference type="RefSeq" id="WP_188682762.1">
    <property type="nucleotide sequence ID" value="NZ_BMKX01000001.1"/>
</dbReference>
<dbReference type="Gene3D" id="3.40.50.300">
    <property type="entry name" value="P-loop containing nucleotide triphosphate hydrolases"/>
    <property type="match status" value="2"/>
</dbReference>
<keyword evidence="4" id="KW-0067">ATP-binding</keyword>
<feature type="compositionally biased region" description="Low complexity" evidence="7">
    <location>
        <begin position="512"/>
        <end position="521"/>
    </location>
</feature>
<feature type="domain" description="Helicase ATP-binding" evidence="8">
    <location>
        <begin position="34"/>
        <end position="209"/>
    </location>
</feature>